<sequence length="92" mass="9491">MISISDPDAGDNPIKVTLVANKGTLSLNGISGLDFTGGVGDGTDDVTLQFKGIITDINKALNGMNFKPNANSNGTASVRVLTDDLGNSGCWY</sequence>
<protein>
    <submittedName>
        <fullName evidence="1">Uncharacterized protein</fullName>
    </submittedName>
</protein>
<evidence type="ECO:0000313" key="2">
    <source>
        <dbReference type="Proteomes" id="UP001055453"/>
    </source>
</evidence>
<gene>
    <name evidence="1" type="ORF">ANSO36C_09450</name>
</gene>
<proteinExistence type="predicted"/>
<evidence type="ECO:0000313" key="1">
    <source>
        <dbReference type="EMBL" id="BDI15143.1"/>
    </source>
</evidence>
<dbReference type="EMBL" id="AP025732">
    <property type="protein sequence ID" value="BDI15143.1"/>
    <property type="molecule type" value="Genomic_DNA"/>
</dbReference>
<reference evidence="1" key="1">
    <citation type="submission" date="2022-04" db="EMBL/GenBank/DDBJ databases">
        <title>Complete genome sequence of a cyanobacterium, Nostoc sp. SO-36, isolated in Antarctica.</title>
        <authorList>
            <person name="Kanesaki Y."/>
            <person name="Effendi D."/>
            <person name="Sakamoto T."/>
            <person name="Ohtani S."/>
            <person name="Awai K."/>
        </authorList>
    </citation>
    <scope>NUCLEOTIDE SEQUENCE</scope>
    <source>
        <strain evidence="1">SO-36</strain>
    </source>
</reference>
<organism evidence="1 2">
    <name type="scientific">Nostoc cf. commune SO-36</name>
    <dbReference type="NCBI Taxonomy" id="449208"/>
    <lineage>
        <taxon>Bacteria</taxon>
        <taxon>Bacillati</taxon>
        <taxon>Cyanobacteriota</taxon>
        <taxon>Cyanophyceae</taxon>
        <taxon>Nostocales</taxon>
        <taxon>Nostocaceae</taxon>
        <taxon>Nostoc</taxon>
    </lineage>
</organism>
<accession>A0ABM7YWV1</accession>
<dbReference type="Proteomes" id="UP001055453">
    <property type="component" value="Chromosome"/>
</dbReference>
<name>A0ABM7YWV1_NOSCO</name>
<keyword evidence="2" id="KW-1185">Reference proteome</keyword>